<dbReference type="PANTHER" id="PTHR10285">
    <property type="entry name" value="URIDINE KINASE"/>
    <property type="match status" value="1"/>
</dbReference>
<dbReference type="SUPFAM" id="SSF52540">
    <property type="entry name" value="P-loop containing nucleoside triphosphate hydrolases"/>
    <property type="match status" value="1"/>
</dbReference>
<feature type="domain" description="Phosphoribulokinase/uridine kinase" evidence="1">
    <location>
        <begin position="8"/>
        <end position="74"/>
    </location>
</feature>
<keyword evidence="2" id="KW-0808">Transferase</keyword>
<dbReference type="InterPro" id="IPR027417">
    <property type="entry name" value="P-loop_NTPase"/>
</dbReference>
<comment type="caution">
    <text evidence="2">The sequence shown here is derived from an EMBL/GenBank/DDBJ whole genome shotgun (WGS) entry which is preliminary data.</text>
</comment>
<dbReference type="GO" id="GO:0005524">
    <property type="term" value="F:ATP binding"/>
    <property type="evidence" value="ECO:0007669"/>
    <property type="project" value="InterPro"/>
</dbReference>
<dbReference type="Gene3D" id="3.40.50.300">
    <property type="entry name" value="P-loop containing nucleotide triphosphate hydrolases"/>
    <property type="match status" value="2"/>
</dbReference>
<evidence type="ECO:0000259" key="1">
    <source>
        <dbReference type="Pfam" id="PF00485"/>
    </source>
</evidence>
<dbReference type="RefSeq" id="WP_148932091.1">
    <property type="nucleotide sequence ID" value="NZ_VNHS01000011.1"/>
</dbReference>
<reference evidence="2 3" key="1">
    <citation type="submission" date="2019-07" db="EMBL/GenBank/DDBJ databases">
        <title>Genomic Encyclopedia of Type Strains, Phase III (KMG-III): the genomes of soil and plant-associated and newly described type strains.</title>
        <authorList>
            <person name="Whitman W."/>
        </authorList>
    </citation>
    <scope>NUCLEOTIDE SEQUENCE [LARGE SCALE GENOMIC DNA]</scope>
    <source>
        <strain evidence="2 3">BL24</strain>
    </source>
</reference>
<evidence type="ECO:0000313" key="3">
    <source>
        <dbReference type="Proteomes" id="UP000323257"/>
    </source>
</evidence>
<evidence type="ECO:0000313" key="2">
    <source>
        <dbReference type="EMBL" id="TYP70508.1"/>
    </source>
</evidence>
<dbReference type="OrthoDB" id="9777642at2"/>
<name>A0A5S5BW22_9BACL</name>
<accession>A0A5S5BW22</accession>
<dbReference type="AlphaFoldDB" id="A0A5S5BW22"/>
<dbReference type="Proteomes" id="UP000323257">
    <property type="component" value="Unassembled WGS sequence"/>
</dbReference>
<feature type="domain" description="Phosphoribulokinase/uridine kinase" evidence="1">
    <location>
        <begin position="85"/>
        <end position="166"/>
    </location>
</feature>
<keyword evidence="3" id="KW-1185">Reference proteome</keyword>
<sequence>MQQGKPIIIGIGGGSGSGKTTLCARLETELEGYRVKSIHADKYYFRTRMKTTAPFTGKTYDDFNHPDSLDFPKMLEDLLRAANDGETEIVIVEGILVLHHAYLREWMDVKLYVECPADERLLRRTARFLQKGYAYEDIVNEYLELVRYRHDEFVEPTKWHADLFVNGSQGPETGVKIVLEWIRQAARSRKSFETVRDFNGKR</sequence>
<dbReference type="GO" id="GO:0016301">
    <property type="term" value="F:kinase activity"/>
    <property type="evidence" value="ECO:0007669"/>
    <property type="project" value="UniProtKB-KW"/>
</dbReference>
<gene>
    <name evidence="2" type="ORF">BCM02_11112</name>
</gene>
<dbReference type="Pfam" id="PF00485">
    <property type="entry name" value="PRK"/>
    <property type="match status" value="2"/>
</dbReference>
<dbReference type="InterPro" id="IPR006083">
    <property type="entry name" value="PRK/URK"/>
</dbReference>
<protein>
    <submittedName>
        <fullName evidence="2">Uridine kinase</fullName>
    </submittedName>
</protein>
<proteinExistence type="predicted"/>
<organism evidence="2 3">
    <name type="scientific">Paenibacillus methanolicus</name>
    <dbReference type="NCBI Taxonomy" id="582686"/>
    <lineage>
        <taxon>Bacteria</taxon>
        <taxon>Bacillati</taxon>
        <taxon>Bacillota</taxon>
        <taxon>Bacilli</taxon>
        <taxon>Bacillales</taxon>
        <taxon>Paenibacillaceae</taxon>
        <taxon>Paenibacillus</taxon>
    </lineage>
</organism>
<keyword evidence="2" id="KW-0418">Kinase</keyword>
<dbReference type="EMBL" id="VNHS01000011">
    <property type="protein sequence ID" value="TYP70508.1"/>
    <property type="molecule type" value="Genomic_DNA"/>
</dbReference>